<sequence length="192" mass="20741">ESCKGVKLSHHDVGVSVEELDEFLQAPEATLQAAQQELGKPILGSFHIFQQHSDHLDNGEDERSKSHGASVIPVHTNQRHRCLRHIIWLLGGPVVGGKIGTPEEEEDIVKLEGNQVLVVGALPAIEGKQALCIWTRQLRCAGVESLAGEREKLEGEGTHPGRDASPSQGTPSGTGTPDPPESRTWSNPLRPL</sequence>
<evidence type="ECO:0000256" key="1">
    <source>
        <dbReference type="SAM" id="MobiDB-lite"/>
    </source>
</evidence>
<feature type="compositionally biased region" description="Low complexity" evidence="1">
    <location>
        <begin position="165"/>
        <end position="176"/>
    </location>
</feature>
<name>A0A8C9WD99_SCLFO</name>
<dbReference type="Ensembl" id="ENSSFOT00015072785.1">
    <property type="protein sequence ID" value="ENSSFOP00015071870.1"/>
    <property type="gene ID" value="ENSSFOG00015032156.1"/>
</dbReference>
<proteinExistence type="predicted"/>
<reference evidence="2 3" key="1">
    <citation type="submission" date="2019-04" db="EMBL/GenBank/DDBJ databases">
        <authorList>
            <consortium name="Wellcome Sanger Institute Data Sharing"/>
        </authorList>
    </citation>
    <scope>NUCLEOTIDE SEQUENCE [LARGE SCALE GENOMIC DNA]</scope>
</reference>
<feature type="region of interest" description="Disordered" evidence="1">
    <location>
        <begin position="149"/>
        <end position="192"/>
    </location>
</feature>
<accession>A0A8C9WD99</accession>
<feature type="compositionally biased region" description="Polar residues" evidence="1">
    <location>
        <begin position="183"/>
        <end position="192"/>
    </location>
</feature>
<organism evidence="2 3">
    <name type="scientific">Scleropages formosus</name>
    <name type="common">Asian bonytongue</name>
    <name type="synonym">Osteoglossum formosum</name>
    <dbReference type="NCBI Taxonomy" id="113540"/>
    <lineage>
        <taxon>Eukaryota</taxon>
        <taxon>Metazoa</taxon>
        <taxon>Chordata</taxon>
        <taxon>Craniata</taxon>
        <taxon>Vertebrata</taxon>
        <taxon>Euteleostomi</taxon>
        <taxon>Actinopterygii</taxon>
        <taxon>Neopterygii</taxon>
        <taxon>Teleostei</taxon>
        <taxon>Osteoglossocephala</taxon>
        <taxon>Osteoglossomorpha</taxon>
        <taxon>Osteoglossiformes</taxon>
        <taxon>Osteoglossidae</taxon>
        <taxon>Scleropages</taxon>
    </lineage>
</organism>
<reference evidence="2" key="3">
    <citation type="submission" date="2025-09" db="UniProtKB">
        <authorList>
            <consortium name="Ensembl"/>
        </authorList>
    </citation>
    <scope>IDENTIFICATION</scope>
</reference>
<reference evidence="2" key="2">
    <citation type="submission" date="2025-08" db="UniProtKB">
        <authorList>
            <consortium name="Ensembl"/>
        </authorList>
    </citation>
    <scope>IDENTIFICATION</scope>
</reference>
<evidence type="ECO:0000313" key="3">
    <source>
        <dbReference type="Proteomes" id="UP000694397"/>
    </source>
</evidence>
<dbReference type="GeneTree" id="ENSGT01150000290318"/>
<keyword evidence="3" id="KW-1185">Reference proteome</keyword>
<protein>
    <submittedName>
        <fullName evidence="2">Uncharacterized protein</fullName>
    </submittedName>
</protein>
<dbReference type="Proteomes" id="UP000694397">
    <property type="component" value="Chromosome 3"/>
</dbReference>
<dbReference type="OrthoDB" id="9837803at2759"/>
<feature type="compositionally biased region" description="Basic and acidic residues" evidence="1">
    <location>
        <begin position="149"/>
        <end position="162"/>
    </location>
</feature>
<dbReference type="AlphaFoldDB" id="A0A8C9WD99"/>
<evidence type="ECO:0000313" key="2">
    <source>
        <dbReference type="Ensembl" id="ENSSFOP00015071870.1"/>
    </source>
</evidence>